<gene>
    <name evidence="2" type="ORF">BN1012_Phect642</name>
</gene>
<dbReference type="Pfam" id="PF08818">
    <property type="entry name" value="DUF1801"/>
    <property type="match status" value="1"/>
</dbReference>
<feature type="domain" description="YdhG-like" evidence="1">
    <location>
        <begin position="25"/>
        <end position="128"/>
    </location>
</feature>
<evidence type="ECO:0000259" key="1">
    <source>
        <dbReference type="Pfam" id="PF08818"/>
    </source>
</evidence>
<organism evidence="2 3">
    <name type="scientific">Candidatus Phaeomarinibacter ectocarpi</name>
    <dbReference type="NCBI Taxonomy" id="1458461"/>
    <lineage>
        <taxon>Bacteria</taxon>
        <taxon>Pseudomonadati</taxon>
        <taxon>Pseudomonadota</taxon>
        <taxon>Alphaproteobacteria</taxon>
        <taxon>Hyphomicrobiales</taxon>
        <taxon>Parvibaculaceae</taxon>
        <taxon>Candidatus Phaeomarinibacter</taxon>
    </lineage>
</organism>
<protein>
    <recommendedName>
        <fullName evidence="1">YdhG-like domain-containing protein</fullName>
    </recommendedName>
</protein>
<name>X5MM11_9HYPH</name>
<dbReference type="PATRIC" id="fig|1458461.3.peg.642"/>
<proteinExistence type="predicted"/>
<sequence>MAELKTKPTKQSVTEFLKTVASERRRAEAKVLMQIMRRVTGKRPVMWGPSIIGYGKYHYVYESGREGDWMVTGFSPRKSAMTVYLMAGFSDKQKLLAKLGKHRTSVSCLYINRLDDIDLGILEELIAQDVALMRKKYKTA</sequence>
<dbReference type="RefSeq" id="WP_043949699.1">
    <property type="nucleotide sequence ID" value="NZ_HG966617.1"/>
</dbReference>
<dbReference type="Proteomes" id="UP000032160">
    <property type="component" value="Chromosome I"/>
</dbReference>
<dbReference type="OrthoDB" id="5951444at2"/>
<dbReference type="AlphaFoldDB" id="X5MM11"/>
<dbReference type="InterPro" id="IPR014922">
    <property type="entry name" value="YdhG-like"/>
</dbReference>
<evidence type="ECO:0000313" key="2">
    <source>
        <dbReference type="EMBL" id="CDO58856.1"/>
    </source>
</evidence>
<dbReference type="SUPFAM" id="SSF159888">
    <property type="entry name" value="YdhG-like"/>
    <property type="match status" value="1"/>
</dbReference>
<evidence type="ECO:0000313" key="3">
    <source>
        <dbReference type="Proteomes" id="UP000032160"/>
    </source>
</evidence>
<accession>X5MM11</accession>
<reference evidence="2 3" key="1">
    <citation type="journal article" date="2014" name="Front. Genet.">
        <title>Genome and metabolic network of "Candidatus Phaeomarinobacter ectocarpi" Ec32, a new candidate genus of Alphaproteobacteria frequently associated with brown algae.</title>
        <authorList>
            <person name="Dittami S.M."/>
            <person name="Barbeyron T."/>
            <person name="Boyen C."/>
            <person name="Cambefort J."/>
            <person name="Collet G."/>
            <person name="Delage L."/>
            <person name="Gobet A."/>
            <person name="Groisillier A."/>
            <person name="Leblanc C."/>
            <person name="Michel G."/>
            <person name="Scornet D."/>
            <person name="Siegel A."/>
            <person name="Tapia J.E."/>
            <person name="Tonon T."/>
        </authorList>
    </citation>
    <scope>NUCLEOTIDE SEQUENCE [LARGE SCALE GENOMIC DNA]</scope>
    <source>
        <strain evidence="2 3">Ec32</strain>
    </source>
</reference>
<keyword evidence="3" id="KW-1185">Reference proteome</keyword>
<dbReference type="KEGG" id="pect:BN1012_Phect642"/>
<dbReference type="HOGENOM" id="CLU_130420_0_0_5"/>
<dbReference type="EMBL" id="HG966617">
    <property type="protein sequence ID" value="CDO58856.1"/>
    <property type="molecule type" value="Genomic_DNA"/>
</dbReference>
<dbReference type="STRING" id="1458461.BN1012_Phect642"/>